<evidence type="ECO:0000256" key="1">
    <source>
        <dbReference type="ARBA" id="ARBA00023015"/>
    </source>
</evidence>
<dbReference type="Gene3D" id="3.30.450.40">
    <property type="match status" value="1"/>
</dbReference>
<dbReference type="SUPFAM" id="SSF46785">
    <property type="entry name" value="Winged helix' DNA-binding domain"/>
    <property type="match status" value="1"/>
</dbReference>
<accession>A0ABN1M432</accession>
<evidence type="ECO:0000313" key="4">
    <source>
        <dbReference type="EMBL" id="GAA0864033.1"/>
    </source>
</evidence>
<reference evidence="4 5" key="1">
    <citation type="journal article" date="2019" name="Int. J. Syst. Evol. Microbiol.">
        <title>The Global Catalogue of Microorganisms (GCM) 10K type strain sequencing project: providing services to taxonomists for standard genome sequencing and annotation.</title>
        <authorList>
            <consortium name="The Broad Institute Genomics Platform"/>
            <consortium name="The Broad Institute Genome Sequencing Center for Infectious Disease"/>
            <person name="Wu L."/>
            <person name="Ma J."/>
        </authorList>
    </citation>
    <scope>NUCLEOTIDE SEQUENCE [LARGE SCALE GENOMIC DNA]</scope>
    <source>
        <strain evidence="4 5">JCM 15910</strain>
    </source>
</reference>
<dbReference type="SMART" id="SM00346">
    <property type="entry name" value="HTH_ICLR"/>
    <property type="match status" value="1"/>
</dbReference>
<protein>
    <recommendedName>
        <fullName evidence="3">HTH iclR-type domain-containing protein</fullName>
    </recommendedName>
</protein>
<dbReference type="SUPFAM" id="SSF55781">
    <property type="entry name" value="GAF domain-like"/>
    <property type="match status" value="1"/>
</dbReference>
<dbReference type="Pfam" id="PF09339">
    <property type="entry name" value="HTH_IclR"/>
    <property type="match status" value="1"/>
</dbReference>
<dbReference type="Gene3D" id="1.10.10.10">
    <property type="entry name" value="Winged helix-like DNA-binding domain superfamily/Winged helix DNA-binding domain"/>
    <property type="match status" value="1"/>
</dbReference>
<keyword evidence="1" id="KW-0805">Transcription regulation</keyword>
<evidence type="ECO:0000259" key="3">
    <source>
        <dbReference type="PROSITE" id="PS51077"/>
    </source>
</evidence>
<keyword evidence="2" id="KW-0804">Transcription</keyword>
<dbReference type="InterPro" id="IPR050707">
    <property type="entry name" value="HTH_MetabolicPath_Reg"/>
</dbReference>
<sequence length="246" mass="25774">MTGPVRSVSQAFAILRLLGEGGALTLSDIGRSVGLSPSSCLNLLKTLVAEGAIEREGASKRYRLTAPWQAAEALRGTAGTRLVDRAQSRMAAFAQATDAAVGLWKVVSRDRMQLAVRAESDAGMRLSLADDQRQPLGSGAAGRAIAAAQGVGEGELARRYAPVRWQADLPFETYVRQVHEASARGYAVDRGHAHRGVWTVAAGITGIAPGFCLSASVVAESQSDTGIAALGAKLILLRDELILQAA</sequence>
<dbReference type="CDD" id="cd00090">
    <property type="entry name" value="HTH_ARSR"/>
    <property type="match status" value="1"/>
</dbReference>
<dbReference type="InterPro" id="IPR005471">
    <property type="entry name" value="Tscrpt_reg_IclR_N"/>
</dbReference>
<comment type="caution">
    <text evidence="4">The sequence shown here is derived from an EMBL/GenBank/DDBJ whole genome shotgun (WGS) entry which is preliminary data.</text>
</comment>
<evidence type="ECO:0000313" key="5">
    <source>
        <dbReference type="Proteomes" id="UP001500738"/>
    </source>
</evidence>
<gene>
    <name evidence="4" type="ORF">GCM10009115_16920</name>
</gene>
<dbReference type="InterPro" id="IPR011991">
    <property type="entry name" value="ArsR-like_HTH"/>
</dbReference>
<dbReference type="EMBL" id="BAAAFE010000007">
    <property type="protein sequence ID" value="GAA0864033.1"/>
    <property type="molecule type" value="Genomic_DNA"/>
</dbReference>
<evidence type="ECO:0000256" key="2">
    <source>
        <dbReference type="ARBA" id="ARBA00023163"/>
    </source>
</evidence>
<dbReference type="PANTHER" id="PTHR30136">
    <property type="entry name" value="HELIX-TURN-HELIX TRANSCRIPTIONAL REGULATOR, ICLR FAMILY"/>
    <property type="match status" value="1"/>
</dbReference>
<dbReference type="PANTHER" id="PTHR30136:SF24">
    <property type="entry name" value="HTH-TYPE TRANSCRIPTIONAL REPRESSOR ALLR"/>
    <property type="match status" value="1"/>
</dbReference>
<dbReference type="PROSITE" id="PS51077">
    <property type="entry name" value="HTH_ICLR"/>
    <property type="match status" value="1"/>
</dbReference>
<organism evidence="4 5">
    <name type="scientific">Sphingopyxis soli</name>
    <dbReference type="NCBI Taxonomy" id="592051"/>
    <lineage>
        <taxon>Bacteria</taxon>
        <taxon>Pseudomonadati</taxon>
        <taxon>Pseudomonadota</taxon>
        <taxon>Alphaproteobacteria</taxon>
        <taxon>Sphingomonadales</taxon>
        <taxon>Sphingomonadaceae</taxon>
        <taxon>Sphingopyxis</taxon>
    </lineage>
</organism>
<keyword evidence="5" id="KW-1185">Reference proteome</keyword>
<feature type="domain" description="HTH iclR-type" evidence="3">
    <location>
        <begin position="5"/>
        <end position="66"/>
    </location>
</feature>
<dbReference type="InterPro" id="IPR036390">
    <property type="entry name" value="WH_DNA-bd_sf"/>
</dbReference>
<dbReference type="InterPro" id="IPR036388">
    <property type="entry name" value="WH-like_DNA-bd_sf"/>
</dbReference>
<dbReference type="InterPro" id="IPR029016">
    <property type="entry name" value="GAF-like_dom_sf"/>
</dbReference>
<name>A0ABN1M432_9SPHN</name>
<dbReference type="Proteomes" id="UP001500738">
    <property type="component" value="Unassembled WGS sequence"/>
</dbReference>
<dbReference type="RefSeq" id="WP_215353505.1">
    <property type="nucleotide sequence ID" value="NZ_BAAAFE010000007.1"/>
</dbReference>
<proteinExistence type="predicted"/>